<dbReference type="Pfam" id="PF14063">
    <property type="entry name" value="DUF4254"/>
    <property type="match status" value="1"/>
</dbReference>
<dbReference type="InterPro" id="IPR025350">
    <property type="entry name" value="DUF4254"/>
</dbReference>
<evidence type="ECO:0008006" key="3">
    <source>
        <dbReference type="Google" id="ProtNLM"/>
    </source>
</evidence>
<name>A0A0Q4B6G1_9BACT</name>
<dbReference type="PATRIC" id="fig|1702214.3.peg.601"/>
<accession>A0A0Q4B6G1</accession>
<organism evidence="1 2">
    <name type="scientific">Candidatus [Bacteroides] periocalifornicus</name>
    <dbReference type="NCBI Taxonomy" id="1702214"/>
    <lineage>
        <taxon>Bacteria</taxon>
        <taxon>Pseudomonadati</taxon>
        <taxon>Bacteroidota</taxon>
    </lineage>
</organism>
<protein>
    <recommendedName>
        <fullName evidence="3">DUF4254 domain-containing protein</fullName>
    </recommendedName>
</protein>
<comment type="caution">
    <text evidence="1">The sequence shown here is derived from an EMBL/GenBank/DDBJ whole genome shotgun (WGS) entry which is preliminary data.</text>
</comment>
<dbReference type="AlphaFoldDB" id="A0A0Q4B6G1"/>
<evidence type="ECO:0000313" key="2">
    <source>
        <dbReference type="Proteomes" id="UP000054172"/>
    </source>
</evidence>
<keyword evidence="2" id="KW-1185">Reference proteome</keyword>
<reference evidence="1" key="1">
    <citation type="submission" date="2015-08" db="EMBL/GenBank/DDBJ databases">
        <title>Candidatus Bacteriodes Periocalifornicus.</title>
        <authorList>
            <person name="McLean J.S."/>
            <person name="Kelley S."/>
        </authorList>
    </citation>
    <scope>NUCLEOTIDE SEQUENCE [LARGE SCALE GENOMIC DNA]</scope>
    <source>
        <strain evidence="1">12B</strain>
    </source>
</reference>
<gene>
    <name evidence="1" type="ORF">AL399_06505</name>
</gene>
<dbReference type="Proteomes" id="UP000054172">
    <property type="component" value="Unassembled WGS sequence"/>
</dbReference>
<sequence length="202" mass="23376">MEFSTLCNRIFWECILAYRKLGNVDAPLANPFAASTIEARLYEKNWIDNVQWDLEDIIRDPNIDPVRALAIKRRIDQSNQNRTDLVEMIDSYFLERFSGVVRRPDATLNTESPAWAVDRLSILSLKIYQMQQQAIDLTATPEHRASCQAKLDVLLEQRADLSQALDQLLQAYQNGEKVMKVYRQMKMYNDPALNPILQGKKN</sequence>
<evidence type="ECO:0000313" key="1">
    <source>
        <dbReference type="EMBL" id="KQM08587.1"/>
    </source>
</evidence>
<dbReference type="EMBL" id="LIIK01000030">
    <property type="protein sequence ID" value="KQM08587.1"/>
    <property type="molecule type" value="Genomic_DNA"/>
</dbReference>
<proteinExistence type="predicted"/>
<dbReference type="STRING" id="1702214.AL399_06505"/>